<evidence type="ECO:0000256" key="1">
    <source>
        <dbReference type="SAM" id="Phobius"/>
    </source>
</evidence>
<reference evidence="2 3" key="1">
    <citation type="submission" date="2023-02" db="EMBL/GenBank/DDBJ databases">
        <authorList>
            <person name="Mo P."/>
        </authorList>
    </citation>
    <scope>NUCLEOTIDE SEQUENCE [LARGE SCALE GENOMIC DNA]</scope>
    <source>
        <strain evidence="2 3">HUAS 3</strain>
    </source>
</reference>
<keyword evidence="1" id="KW-1133">Transmembrane helix</keyword>
<keyword evidence="3" id="KW-1185">Reference proteome</keyword>
<organism evidence="2 3">
    <name type="scientific">Micromonospora cathayae</name>
    <dbReference type="NCBI Taxonomy" id="3028804"/>
    <lineage>
        <taxon>Bacteria</taxon>
        <taxon>Bacillati</taxon>
        <taxon>Actinomycetota</taxon>
        <taxon>Actinomycetes</taxon>
        <taxon>Micromonosporales</taxon>
        <taxon>Micromonosporaceae</taxon>
        <taxon>Micromonospora</taxon>
    </lineage>
</organism>
<feature type="transmembrane region" description="Helical" evidence="1">
    <location>
        <begin position="78"/>
        <end position="97"/>
    </location>
</feature>
<accession>A0ABY7ZUG6</accession>
<evidence type="ECO:0000313" key="3">
    <source>
        <dbReference type="Proteomes" id="UP001219605"/>
    </source>
</evidence>
<protein>
    <submittedName>
        <fullName evidence="2">Uncharacterized protein</fullName>
    </submittedName>
</protein>
<feature type="transmembrane region" description="Helical" evidence="1">
    <location>
        <begin position="12"/>
        <end position="28"/>
    </location>
</feature>
<dbReference type="Proteomes" id="UP001219605">
    <property type="component" value="Chromosome"/>
</dbReference>
<keyword evidence="1" id="KW-0472">Membrane</keyword>
<keyword evidence="1" id="KW-0812">Transmembrane</keyword>
<dbReference type="EMBL" id="CP118615">
    <property type="protein sequence ID" value="WDZ86691.1"/>
    <property type="molecule type" value="Genomic_DNA"/>
</dbReference>
<proteinExistence type="predicted"/>
<dbReference type="RefSeq" id="WP_275033540.1">
    <property type="nucleotide sequence ID" value="NZ_CP118615.1"/>
</dbReference>
<evidence type="ECO:0000313" key="2">
    <source>
        <dbReference type="EMBL" id="WDZ86691.1"/>
    </source>
</evidence>
<name>A0ABY7ZUG6_9ACTN</name>
<feature type="transmembrane region" description="Helical" evidence="1">
    <location>
        <begin position="103"/>
        <end position="121"/>
    </location>
</feature>
<gene>
    <name evidence="2" type="ORF">PVK37_09990</name>
</gene>
<feature type="transmembrane region" description="Helical" evidence="1">
    <location>
        <begin position="34"/>
        <end position="57"/>
    </location>
</feature>
<feature type="transmembrane region" description="Helical" evidence="1">
    <location>
        <begin position="128"/>
        <end position="147"/>
    </location>
</feature>
<sequence length="182" mass="18915">MTAHTGTPRQAGLTALYLGVFAALWFSVPKAEPPLSVLLVVLSVAALLTAVVGAVVAGRRGGHTADATPRDRAADRRYLLIVLVEFALAGLGAWLFTLVGWSAFVPVLVSAVVGLHFLPLVPVLRDPLLRPLGFAVCLVALVGLLVGLASTVLVGQVVGTGVGLLLLGYAVMALLRTRVSRH</sequence>
<feature type="transmembrane region" description="Helical" evidence="1">
    <location>
        <begin position="153"/>
        <end position="175"/>
    </location>
</feature>